<comment type="similarity">
    <text evidence="7 8">Belongs to the class I-like SAM-binding methyltransferase superfamily. C5-methyltransferase family.</text>
</comment>
<keyword evidence="3 7" id="KW-0808">Transferase</keyword>
<dbReference type="GO" id="GO:0003886">
    <property type="term" value="F:DNA (cytosine-5-)-methyltransferase activity"/>
    <property type="evidence" value="ECO:0007669"/>
    <property type="project" value="UniProtKB-EC"/>
</dbReference>
<dbReference type="GO" id="GO:0044027">
    <property type="term" value="P:negative regulation of gene expression via chromosomal CpG island methylation"/>
    <property type="evidence" value="ECO:0007669"/>
    <property type="project" value="TreeGrafter"/>
</dbReference>
<sequence>MTTSQHTVNALQSSLSGINSNAETSTRPLECVELFAGCGAMALGLQQAGFIHPVMVDVDAYACRTLSANRTAFGKSDRLSITQTDVRHVDWQAYAGIDLIAGGPPSQPFSGGGLGAGQHDHRDLWPEAIRAVSEALPRAFVFESTPGLLRPSFSQYLDRLVARLEQPCSIQEDMHYKVTVVPLNAADYGVAQNLRRVLIAGIREDCGNLLKFPAPTHNHERLVWDKWVSGEYWERHGLVRPDASFVPKEEVSIYKRLLKGNTRPAGAAWRTCRDALANNGTAAPAARFEDCTVRRAARQYPGHTGSQLDLPSKALKAGVHGVPGGENMFIDDKGACWQFTVRDAARLQGLPDNFVVEGSWSQGMRQLGNALPVPVATVTGLWLNDCLNLPV</sequence>
<dbReference type="EC" id="2.1.1.37" evidence="1"/>
<dbReference type="InterPro" id="IPR050390">
    <property type="entry name" value="C5-Methyltransferase"/>
</dbReference>
<dbReference type="PRINTS" id="PR00105">
    <property type="entry name" value="C5METTRFRASE"/>
</dbReference>
<organism evidence="9 10">
    <name type="scientific">Paraburkholderia saeva</name>
    <dbReference type="NCBI Taxonomy" id="2777537"/>
    <lineage>
        <taxon>Bacteria</taxon>
        <taxon>Pseudomonadati</taxon>
        <taxon>Pseudomonadota</taxon>
        <taxon>Betaproteobacteria</taxon>
        <taxon>Burkholderiales</taxon>
        <taxon>Burkholderiaceae</taxon>
        <taxon>Paraburkholderia</taxon>
    </lineage>
</organism>
<dbReference type="Proteomes" id="UP000789704">
    <property type="component" value="Unassembled WGS sequence"/>
</dbReference>
<gene>
    <name evidence="9" type="primary">haeIIIM</name>
    <name evidence="9" type="ORF">LMG31841_00298</name>
</gene>
<evidence type="ECO:0000256" key="1">
    <source>
        <dbReference type="ARBA" id="ARBA00011975"/>
    </source>
</evidence>
<dbReference type="GO" id="GO:0009307">
    <property type="term" value="P:DNA restriction-modification system"/>
    <property type="evidence" value="ECO:0007669"/>
    <property type="project" value="UniProtKB-KW"/>
</dbReference>
<evidence type="ECO:0000313" key="9">
    <source>
        <dbReference type="EMBL" id="CAG4886944.1"/>
    </source>
</evidence>
<evidence type="ECO:0000256" key="5">
    <source>
        <dbReference type="ARBA" id="ARBA00022747"/>
    </source>
</evidence>
<comment type="catalytic activity">
    <reaction evidence="6">
        <text>a 2'-deoxycytidine in DNA + S-adenosyl-L-methionine = a 5-methyl-2'-deoxycytidine in DNA + S-adenosyl-L-homocysteine + H(+)</text>
        <dbReference type="Rhea" id="RHEA:13681"/>
        <dbReference type="Rhea" id="RHEA-COMP:11369"/>
        <dbReference type="Rhea" id="RHEA-COMP:11370"/>
        <dbReference type="ChEBI" id="CHEBI:15378"/>
        <dbReference type="ChEBI" id="CHEBI:57856"/>
        <dbReference type="ChEBI" id="CHEBI:59789"/>
        <dbReference type="ChEBI" id="CHEBI:85452"/>
        <dbReference type="ChEBI" id="CHEBI:85454"/>
        <dbReference type="EC" id="2.1.1.37"/>
    </reaction>
</comment>
<dbReference type="RefSeq" id="WP_228874374.1">
    <property type="nucleotide sequence ID" value="NZ_CAJQYZ010000001.1"/>
</dbReference>
<dbReference type="InterPro" id="IPR029063">
    <property type="entry name" value="SAM-dependent_MTases_sf"/>
</dbReference>
<keyword evidence="2 7" id="KW-0489">Methyltransferase</keyword>
<dbReference type="PANTHER" id="PTHR10629">
    <property type="entry name" value="CYTOSINE-SPECIFIC METHYLTRANSFERASE"/>
    <property type="match status" value="1"/>
</dbReference>
<evidence type="ECO:0000313" key="10">
    <source>
        <dbReference type="Proteomes" id="UP000789704"/>
    </source>
</evidence>
<dbReference type="PROSITE" id="PS51679">
    <property type="entry name" value="SAM_MT_C5"/>
    <property type="match status" value="1"/>
</dbReference>
<dbReference type="GO" id="GO:0032259">
    <property type="term" value="P:methylation"/>
    <property type="evidence" value="ECO:0007669"/>
    <property type="project" value="UniProtKB-KW"/>
</dbReference>
<dbReference type="EMBL" id="CAJQZC010000001">
    <property type="protein sequence ID" value="CAG4886944.1"/>
    <property type="molecule type" value="Genomic_DNA"/>
</dbReference>
<evidence type="ECO:0000256" key="8">
    <source>
        <dbReference type="RuleBase" id="RU000416"/>
    </source>
</evidence>
<proteinExistence type="inferred from homology"/>
<dbReference type="GO" id="GO:0003677">
    <property type="term" value="F:DNA binding"/>
    <property type="evidence" value="ECO:0007669"/>
    <property type="project" value="TreeGrafter"/>
</dbReference>
<dbReference type="Gene3D" id="3.40.50.150">
    <property type="entry name" value="Vaccinia Virus protein VP39"/>
    <property type="match status" value="1"/>
</dbReference>
<dbReference type="Gene3D" id="3.90.120.10">
    <property type="entry name" value="DNA Methylase, subunit A, domain 2"/>
    <property type="match status" value="1"/>
</dbReference>
<evidence type="ECO:0000256" key="2">
    <source>
        <dbReference type="ARBA" id="ARBA00022603"/>
    </source>
</evidence>
<evidence type="ECO:0000256" key="6">
    <source>
        <dbReference type="ARBA" id="ARBA00047422"/>
    </source>
</evidence>
<reference evidence="9" key="1">
    <citation type="submission" date="2021-04" db="EMBL/GenBank/DDBJ databases">
        <authorList>
            <person name="Vanwijnsberghe S."/>
        </authorList>
    </citation>
    <scope>NUCLEOTIDE SEQUENCE</scope>
    <source>
        <strain evidence="9">LMG 31841</strain>
    </source>
</reference>
<evidence type="ECO:0000256" key="3">
    <source>
        <dbReference type="ARBA" id="ARBA00022679"/>
    </source>
</evidence>
<dbReference type="PANTHER" id="PTHR10629:SF52">
    <property type="entry name" value="DNA (CYTOSINE-5)-METHYLTRANSFERASE 1"/>
    <property type="match status" value="1"/>
</dbReference>
<dbReference type="NCBIfam" id="TIGR00675">
    <property type="entry name" value="dcm"/>
    <property type="match status" value="1"/>
</dbReference>
<comment type="caution">
    <text evidence="9">The sequence shown here is derived from an EMBL/GenBank/DDBJ whole genome shotgun (WGS) entry which is preliminary data.</text>
</comment>
<dbReference type="Pfam" id="PF00145">
    <property type="entry name" value="DNA_methylase"/>
    <property type="match status" value="1"/>
</dbReference>
<keyword evidence="5" id="KW-0680">Restriction system</keyword>
<name>A0A9N8RSA0_9BURK</name>
<accession>A0A9N8RSA0</accession>
<dbReference type="AlphaFoldDB" id="A0A9N8RSA0"/>
<comment type="caution">
    <text evidence="7">Lacks conserved residue(s) required for the propagation of feature annotation.</text>
</comment>
<keyword evidence="4 7" id="KW-0949">S-adenosyl-L-methionine</keyword>
<dbReference type="InterPro" id="IPR001525">
    <property type="entry name" value="C5_MeTfrase"/>
</dbReference>
<evidence type="ECO:0000256" key="7">
    <source>
        <dbReference type="PROSITE-ProRule" id="PRU01016"/>
    </source>
</evidence>
<evidence type="ECO:0000256" key="4">
    <source>
        <dbReference type="ARBA" id="ARBA00022691"/>
    </source>
</evidence>
<dbReference type="SUPFAM" id="SSF53335">
    <property type="entry name" value="S-adenosyl-L-methionine-dependent methyltransferases"/>
    <property type="match status" value="1"/>
</dbReference>
<keyword evidence="10" id="KW-1185">Reference proteome</keyword>
<protein>
    <recommendedName>
        <fullName evidence="1">DNA (cytosine-5-)-methyltransferase</fullName>
        <ecNumber evidence="1">2.1.1.37</ecNumber>
    </recommendedName>
</protein>